<dbReference type="Proteomes" id="UP000092627">
    <property type="component" value="Unassembled WGS sequence"/>
</dbReference>
<organism evidence="2 3">
    <name type="scientific">Marinomonas aquimarina</name>
    <dbReference type="NCBI Taxonomy" id="295068"/>
    <lineage>
        <taxon>Bacteria</taxon>
        <taxon>Pseudomonadati</taxon>
        <taxon>Pseudomonadota</taxon>
        <taxon>Gammaproteobacteria</taxon>
        <taxon>Oceanospirillales</taxon>
        <taxon>Oceanospirillaceae</taxon>
        <taxon>Marinomonas</taxon>
    </lineage>
</organism>
<accession>A0A1A8TJ07</accession>
<evidence type="ECO:0000256" key="1">
    <source>
        <dbReference type="SAM" id="SignalP"/>
    </source>
</evidence>
<feature type="chain" id="PRO_5008379070" evidence="1">
    <location>
        <begin position="28"/>
        <end position="92"/>
    </location>
</feature>
<keyword evidence="1" id="KW-0732">Signal</keyword>
<dbReference type="EMBL" id="FLOC01000015">
    <property type="protein sequence ID" value="SBS33395.1"/>
    <property type="molecule type" value="Genomic_DNA"/>
</dbReference>
<gene>
    <name evidence="2" type="ORF">MAQ5080_02568</name>
</gene>
<dbReference type="RefSeq" id="WP_067211316.1">
    <property type="nucleotide sequence ID" value="NZ_FLOC01000015.1"/>
</dbReference>
<name>A0A1A8TJ07_9GAMM</name>
<keyword evidence="3" id="KW-1185">Reference proteome</keyword>
<evidence type="ECO:0000313" key="3">
    <source>
        <dbReference type="Proteomes" id="UP000092627"/>
    </source>
</evidence>
<feature type="signal peptide" evidence="1">
    <location>
        <begin position="1"/>
        <end position="27"/>
    </location>
</feature>
<dbReference type="AlphaFoldDB" id="A0A1A8TJ07"/>
<reference evidence="2 3" key="1">
    <citation type="submission" date="2016-06" db="EMBL/GenBank/DDBJ databases">
        <authorList>
            <person name="Kjaerup R.B."/>
            <person name="Dalgaard T.S."/>
            <person name="Juul-Madsen H.R."/>
        </authorList>
    </citation>
    <scope>NUCLEOTIDE SEQUENCE [LARGE SCALE GENOMIC DNA]</scope>
    <source>
        <strain evidence="2 3">CECT 5080</strain>
    </source>
</reference>
<proteinExistence type="predicted"/>
<sequence>MAKFVFSKALKLVSVALLASSTLAVNAAEREADDCTERLEKYLTTLRDNVASDYIAPRQKEASQKLLDKAARLKANTEYHYTDCAVFDKLLF</sequence>
<evidence type="ECO:0000313" key="2">
    <source>
        <dbReference type="EMBL" id="SBS33395.1"/>
    </source>
</evidence>
<dbReference type="OrthoDB" id="6107700at2"/>
<protein>
    <submittedName>
        <fullName evidence="2">Uncharacterized protein</fullName>
    </submittedName>
</protein>